<accession>A0ABR0BE70</accession>
<proteinExistence type="predicted"/>
<dbReference type="EMBL" id="JAWRVI010000210">
    <property type="protein sequence ID" value="KAK4071562.1"/>
    <property type="molecule type" value="Genomic_DNA"/>
</dbReference>
<dbReference type="PANTHER" id="PTHR36681:SF3">
    <property type="entry name" value="NUCLEAR GTPASE, GERMINAL CENTER-ASSOCIATED, TANDEM DUPLICATE 3"/>
    <property type="match status" value="1"/>
</dbReference>
<evidence type="ECO:0000313" key="2">
    <source>
        <dbReference type="EMBL" id="KAK4071562.1"/>
    </source>
</evidence>
<dbReference type="InterPro" id="IPR056024">
    <property type="entry name" value="DUF7605"/>
</dbReference>
<keyword evidence="3" id="KW-1185">Reference proteome</keyword>
<sequence>MSRNDSFATAMRFSDVFDLAQPARLSRVGIICTKSDVRDPEEARRDYEDERAQQILHLITLRDVETEEVYRIEQLIEDLSSEETLSIGEQDELNQLNRDLIQARKAKNKADFELKKCIIEIRNDDVTRALADLYGPSAPTGEVAVFCVSNKLYWSHRDKARDEALPWLELSRIMAVRRHCIGIVSSSQQLAATHYMRHQVPALLAQVQLWVQSGTGSADLEMRRELCSAVDTIEAWLRRDLQSRTSVAQTVGRAAKLRFDEQLYNSRDTLHWSQAAQNAGREWQEWLHPTYSAFCSQYGIHRTPTIGAHNWNEEIIAGMVQDVNRPWNAVRTVLQSQRREVISLVEHLLDRAMSHLERQPDSLWDVVRPLQQALENRLELAVGDLEQAFMDLDAKVSSLMTDALTGIRTSFIGRAMEDSYRKCNLEGGRGSDTRRKDIIRRRLAQDRLFTDLMSKWRQGFREIADQMQENIRAIIVSNLTQIRETLDIVRRENAANEGEMDAAFRNRVNEALMRAQAAHQGTLEGL</sequence>
<protein>
    <recommendedName>
        <fullName evidence="1">DUF7605 domain-containing protein</fullName>
    </recommendedName>
</protein>
<organism evidence="2 3">
    <name type="scientific">Purpureocillium lilacinum</name>
    <name type="common">Paecilomyces lilacinus</name>
    <dbReference type="NCBI Taxonomy" id="33203"/>
    <lineage>
        <taxon>Eukaryota</taxon>
        <taxon>Fungi</taxon>
        <taxon>Dikarya</taxon>
        <taxon>Ascomycota</taxon>
        <taxon>Pezizomycotina</taxon>
        <taxon>Sordariomycetes</taxon>
        <taxon>Hypocreomycetidae</taxon>
        <taxon>Hypocreales</taxon>
        <taxon>Ophiocordycipitaceae</taxon>
        <taxon>Purpureocillium</taxon>
    </lineage>
</organism>
<dbReference type="Proteomes" id="UP001287286">
    <property type="component" value="Unassembled WGS sequence"/>
</dbReference>
<reference evidence="2 3" key="1">
    <citation type="journal article" date="2024" name="Microbiol. Resour. Announc.">
        <title>Genome annotations for the ascomycete fungi Trichoderma harzianum, Trichoderma aggressivum, and Purpureocillium lilacinum.</title>
        <authorList>
            <person name="Beijen E.P.W."/>
            <person name="Ohm R.A."/>
        </authorList>
    </citation>
    <scope>NUCLEOTIDE SEQUENCE [LARGE SCALE GENOMIC DNA]</scope>
    <source>
        <strain evidence="2 3">CBS 150709</strain>
    </source>
</reference>
<feature type="domain" description="DUF7605" evidence="1">
    <location>
        <begin position="270"/>
        <end position="449"/>
    </location>
</feature>
<evidence type="ECO:0000313" key="3">
    <source>
        <dbReference type="Proteomes" id="UP001287286"/>
    </source>
</evidence>
<dbReference type="PANTHER" id="PTHR36681">
    <property type="entry name" value="NUCLEAR GTPASE, GERMINAL CENTER-ASSOCIATED, TANDEM DUPLICATE 3"/>
    <property type="match status" value="1"/>
</dbReference>
<evidence type="ECO:0000259" key="1">
    <source>
        <dbReference type="Pfam" id="PF24564"/>
    </source>
</evidence>
<gene>
    <name evidence="2" type="ORF">Purlil1_13373</name>
</gene>
<name>A0ABR0BE70_PURLI</name>
<dbReference type="Pfam" id="PF24564">
    <property type="entry name" value="DUF7605"/>
    <property type="match status" value="1"/>
</dbReference>
<comment type="caution">
    <text evidence="2">The sequence shown here is derived from an EMBL/GenBank/DDBJ whole genome shotgun (WGS) entry which is preliminary data.</text>
</comment>